<dbReference type="SUPFAM" id="SSF102522">
    <property type="entry name" value="Bacterial fluorinating enzyme, N-terminal domain"/>
    <property type="match status" value="1"/>
</dbReference>
<dbReference type="InterPro" id="IPR002747">
    <property type="entry name" value="SAM_OH_AdoTrfase"/>
</dbReference>
<reference evidence="5 6" key="1">
    <citation type="journal article" date="2010" name="Stand. Genomic Sci.">
        <title>Complete genome sequence of Brachyspira murdochii type strain (56-150).</title>
        <authorList>
            <person name="Pati A."/>
            <person name="Sikorski J."/>
            <person name="Gronow S."/>
            <person name="Munk C."/>
            <person name="Lapidus A."/>
            <person name="Copeland A."/>
            <person name="Glavina Del Tio T."/>
            <person name="Nolan M."/>
            <person name="Lucas S."/>
            <person name="Chen F."/>
            <person name="Tice H."/>
            <person name="Cheng J.F."/>
            <person name="Han C."/>
            <person name="Detter J.C."/>
            <person name="Bruce D."/>
            <person name="Tapia R."/>
            <person name="Goodwin L."/>
            <person name="Pitluck S."/>
            <person name="Liolios K."/>
            <person name="Ivanova N."/>
            <person name="Mavromatis K."/>
            <person name="Mikhailova N."/>
            <person name="Chen A."/>
            <person name="Palaniappan K."/>
            <person name="Land M."/>
            <person name="Hauser L."/>
            <person name="Chang Y.J."/>
            <person name="Jeffries C.D."/>
            <person name="Spring S."/>
            <person name="Rohde M."/>
            <person name="Goker M."/>
            <person name="Bristow J."/>
            <person name="Eisen J.A."/>
            <person name="Markowitz V."/>
            <person name="Hugenholtz P."/>
            <person name="Kyrpides N.C."/>
            <person name="Klenk H.P."/>
        </authorList>
    </citation>
    <scope>NUCLEOTIDE SEQUENCE [LARGE SCALE GENOMIC DNA]</scope>
    <source>
        <strain evidence="6">ATCC 51284 / DSM 12563 / 56-150</strain>
    </source>
</reference>
<proteinExistence type="inferred from homology"/>
<comment type="similarity">
    <text evidence="2">Belongs to the SAM hydrolase / SAM-dependent halogenase family.</text>
</comment>
<evidence type="ECO:0000256" key="2">
    <source>
        <dbReference type="ARBA" id="ARBA00024035"/>
    </source>
</evidence>
<name>D5U7U2_BRAM5</name>
<sequence>MKKYILIISLFILIISCEKQIDKSPLALQTDFGRKDNAVASMYGVALTVDKDLKVYDLTHEIPAFNIWEAALRLDQTARYWPEGTVFVNVVDPGVGTERKSVVMKTTNNYYFVTPDNGSLTFVAESLGIEEVREIDEAVNRLTNSQESYTFHGRDVYVYTGARLASKQITFEQAGKSLGTNITKIDYQKPRYEEGKFFANIPILDVQYGNVWSSLPRQLMLDNGIKVGDILNVSIYNEGNLIWNGDVKLVNTFGDAAEGDNMAYFNSELNFSIAVNMGNFSDKYKVYSGPDWSMEIIKK</sequence>
<dbReference type="Pfam" id="PF20257">
    <property type="entry name" value="SAM_HAT_C"/>
    <property type="match status" value="1"/>
</dbReference>
<dbReference type="SUPFAM" id="SSF101852">
    <property type="entry name" value="Bacterial fluorinating enzyme, C-terminal domain"/>
    <property type="match status" value="1"/>
</dbReference>
<dbReference type="RefSeq" id="WP_013115224.1">
    <property type="nucleotide sequence ID" value="NC_014150.1"/>
</dbReference>
<evidence type="ECO:0008006" key="7">
    <source>
        <dbReference type="Google" id="ProtNLM"/>
    </source>
</evidence>
<dbReference type="PANTHER" id="PTHR35092:SF1">
    <property type="entry name" value="CHLORINASE MJ1651"/>
    <property type="match status" value="1"/>
</dbReference>
<evidence type="ECO:0000259" key="4">
    <source>
        <dbReference type="Pfam" id="PF20257"/>
    </source>
</evidence>
<dbReference type="eggNOG" id="COG1912">
    <property type="taxonomic scope" value="Bacteria"/>
</dbReference>
<feature type="domain" description="S-adenosyl-l-methionine hydroxide adenosyltransferase C-terminal" evidence="4">
    <location>
        <begin position="200"/>
        <end position="292"/>
    </location>
</feature>
<dbReference type="Proteomes" id="UP000001915">
    <property type="component" value="Chromosome"/>
</dbReference>
<dbReference type="InterPro" id="IPR023227">
    <property type="entry name" value="SAM_OH_AdoTrfase_C_sf"/>
</dbReference>
<organism evidence="5 6">
    <name type="scientific">Brachyspira murdochii (strain ATCC 51284 / DSM 12563 / 56-150)</name>
    <name type="common">Serpulina murdochii</name>
    <dbReference type="NCBI Taxonomy" id="526224"/>
    <lineage>
        <taxon>Bacteria</taxon>
        <taxon>Pseudomonadati</taxon>
        <taxon>Spirochaetota</taxon>
        <taxon>Spirochaetia</taxon>
        <taxon>Brachyspirales</taxon>
        <taxon>Brachyspiraceae</taxon>
        <taxon>Brachyspira</taxon>
    </lineage>
</organism>
<dbReference type="OrthoDB" id="9792195at2"/>
<gene>
    <name evidence="5" type="ordered locus">Bmur_2821</name>
</gene>
<keyword evidence="1" id="KW-0949">S-adenosyl-L-methionine</keyword>
<evidence type="ECO:0000313" key="5">
    <source>
        <dbReference type="EMBL" id="ADG72888.1"/>
    </source>
</evidence>
<evidence type="ECO:0000256" key="1">
    <source>
        <dbReference type="ARBA" id="ARBA00022691"/>
    </source>
</evidence>
<dbReference type="AlphaFoldDB" id="D5U7U2"/>
<dbReference type="PROSITE" id="PS51257">
    <property type="entry name" value="PROKAR_LIPOPROTEIN"/>
    <property type="match status" value="1"/>
</dbReference>
<feature type="domain" description="S-adenosyl-l-methionine hydroxide adenosyltransferase N-terminal" evidence="3">
    <location>
        <begin position="27"/>
        <end position="173"/>
    </location>
</feature>
<evidence type="ECO:0000259" key="3">
    <source>
        <dbReference type="Pfam" id="PF01887"/>
    </source>
</evidence>
<dbReference type="InterPro" id="IPR046470">
    <property type="entry name" value="SAM_HAT_C"/>
</dbReference>
<dbReference type="PIRSF" id="PIRSF006779">
    <property type="entry name" value="UCP006779"/>
    <property type="match status" value="1"/>
</dbReference>
<dbReference type="EMBL" id="CP001959">
    <property type="protein sequence ID" value="ADG72888.1"/>
    <property type="molecule type" value="Genomic_DNA"/>
</dbReference>
<dbReference type="PANTHER" id="PTHR35092">
    <property type="entry name" value="CHLORINASE MJ1651"/>
    <property type="match status" value="1"/>
</dbReference>
<dbReference type="HOGENOM" id="CLU_059734_0_0_12"/>
<protein>
    <recommendedName>
        <fullName evidence="7">DNA-directed RNA polymerase subunit delta</fullName>
    </recommendedName>
</protein>
<dbReference type="Gene3D" id="3.40.50.10790">
    <property type="entry name" value="S-adenosyl-l-methionine hydroxide adenosyltransferase, N-terminal"/>
    <property type="match status" value="1"/>
</dbReference>
<dbReference type="InterPro" id="IPR046469">
    <property type="entry name" value="SAM_HAT_N"/>
</dbReference>
<dbReference type="Gene3D" id="2.40.30.90">
    <property type="entry name" value="Bacterial fluorinating enzyme like"/>
    <property type="match status" value="1"/>
</dbReference>
<dbReference type="Pfam" id="PF01887">
    <property type="entry name" value="SAM_HAT_N"/>
    <property type="match status" value="1"/>
</dbReference>
<evidence type="ECO:0000313" key="6">
    <source>
        <dbReference type="Proteomes" id="UP000001915"/>
    </source>
</evidence>
<accession>D5U7U2</accession>
<dbReference type="KEGG" id="brm:Bmur_2821"/>
<dbReference type="InterPro" id="IPR023228">
    <property type="entry name" value="SAM_OH_AdoTrfase_N_sf"/>
</dbReference>